<evidence type="ECO:0000259" key="4">
    <source>
        <dbReference type="Pfam" id="PF24564"/>
    </source>
</evidence>
<dbReference type="InterPro" id="IPR027417">
    <property type="entry name" value="P-loop_NTPase"/>
</dbReference>
<dbReference type="PANTHER" id="PTHR36681">
    <property type="entry name" value="NUCLEAR GTPASE, GERMINAL CENTER-ASSOCIATED, TANDEM DUPLICATE 3"/>
    <property type="match status" value="1"/>
</dbReference>
<organism evidence="5 6">
    <name type="scientific">Cryoendolithus antarcticus</name>
    <dbReference type="NCBI Taxonomy" id="1507870"/>
    <lineage>
        <taxon>Eukaryota</taxon>
        <taxon>Fungi</taxon>
        <taxon>Dikarya</taxon>
        <taxon>Ascomycota</taxon>
        <taxon>Pezizomycotina</taxon>
        <taxon>Dothideomycetes</taxon>
        <taxon>Dothideomycetidae</taxon>
        <taxon>Cladosporiales</taxon>
        <taxon>Cladosporiaceae</taxon>
        <taxon>Cryoendolithus</taxon>
    </lineage>
</organism>
<dbReference type="SUPFAM" id="SSF52540">
    <property type="entry name" value="P-loop containing nucleoside triphosphate hydrolases"/>
    <property type="match status" value="1"/>
</dbReference>
<evidence type="ECO:0000256" key="2">
    <source>
        <dbReference type="SAM" id="MobiDB-lite"/>
    </source>
</evidence>
<evidence type="ECO:0000313" key="5">
    <source>
        <dbReference type="EMBL" id="OQO00045.1"/>
    </source>
</evidence>
<dbReference type="AlphaFoldDB" id="A0A1V8SLK6"/>
<name>A0A1V8SLK6_9PEZI</name>
<feature type="domain" description="DUF7605" evidence="4">
    <location>
        <begin position="653"/>
        <end position="825"/>
    </location>
</feature>
<dbReference type="InterPro" id="IPR045063">
    <property type="entry name" value="Dynamin_N"/>
</dbReference>
<feature type="compositionally biased region" description="Acidic residues" evidence="2">
    <location>
        <begin position="54"/>
        <end position="69"/>
    </location>
</feature>
<dbReference type="Pfam" id="PF24564">
    <property type="entry name" value="DUF7605"/>
    <property type="match status" value="1"/>
</dbReference>
<feature type="region of interest" description="Disordered" evidence="2">
    <location>
        <begin position="1"/>
        <end position="85"/>
    </location>
</feature>
<evidence type="ECO:0000259" key="3">
    <source>
        <dbReference type="Pfam" id="PF00350"/>
    </source>
</evidence>
<keyword evidence="6" id="KW-1185">Reference proteome</keyword>
<evidence type="ECO:0000256" key="1">
    <source>
        <dbReference type="SAM" id="Coils"/>
    </source>
</evidence>
<dbReference type="OrthoDB" id="3598281at2759"/>
<dbReference type="InterPro" id="IPR056024">
    <property type="entry name" value="DUF7605"/>
</dbReference>
<gene>
    <name evidence="5" type="ORF">B0A48_14248</name>
</gene>
<feature type="compositionally biased region" description="Low complexity" evidence="2">
    <location>
        <begin position="29"/>
        <end position="53"/>
    </location>
</feature>
<comment type="caution">
    <text evidence="5">The sequence shown here is derived from an EMBL/GenBank/DDBJ whole genome shotgun (WGS) entry which is preliminary data.</text>
</comment>
<sequence>MDAPLQPRGVKRKNATDVPNAQSDGVFVIADDPNTTTPPNITADNEAYLNDASLDSDENNDDDSGDEYDDSRAGQYAEANEPWPTRAIYDEKIPQLFEKLSQVAGQVVETFTTHKTAIKHVEEHIARARELIDLPKTTKLRIAVLGDAGTGKSSLLNAVTDSPNLAKSLSGGESCTCVPTEYSGPSPSQEVSCVAIVEYIPISEFEVQLKEMFRDYYLFTFEKDRSWDEDTRQAYSLSAKSAIKTLCTLFCDLPDFKNLKVAKIFLAGAYNEDGAQTLLQSLFARCKDKLQSKTTGDRGCADVCEADTLQELRAKIDTLTASSSTSGVPGLWPLVERVRMFVKGSRVLDRVTLVDLPGISDTNQARVNTTQEYIKTCDYIWAVADVARVADDRTVYQLLSRYGVPFEGRVWTIPTHTDDGIVGHELAMTNYLENEGCVLDTAHQIHDQYLAKRLECRKLNRSIQRKKTSKRKFTHTQRDALQRQEVEFGKKRAEAATYEQQRVAHLVEARNELNTTKLMDVLGDLLPEGQDLVVHCVSNYHYSACKGAKFKGAKLTADETGIPDLRAHVLRLCAPDLLRTFEAYVNQNVPSMLHDILLWLEKTTVEGAPRLLELVKKPQHDSKQRIDDRILAFTRETQKLISVALQDALESATELAAKKMSKIAEKHHSTVRAFIRKDGKHSTKMCPKESWNELFTITFTGIADQQWPLLVNAQQRICETLERGICKDMTEVRDGVKAWPMDPVTKHKLLRAIDLQTLAVAKLFVDNRIAYKKTLRNILIDITQDSHESFFAQITSPVYDACNADGGAGVTRRSLDRLETYLKQQGELSPFARMEAAITKRLESDDATNVRKLGKDIALCLKKVYRAVDDLVATKRADDPAETAMRDAVVHVWSKWDDKVKEVQAEYKTLKAEYETEQKAGAKLKEE</sequence>
<keyword evidence="1" id="KW-0175">Coiled coil</keyword>
<feature type="coiled-coil region" evidence="1">
    <location>
        <begin position="900"/>
        <end position="927"/>
    </location>
</feature>
<dbReference type="Pfam" id="PF00350">
    <property type="entry name" value="Dynamin_N"/>
    <property type="match status" value="1"/>
</dbReference>
<dbReference type="Proteomes" id="UP000192596">
    <property type="component" value="Unassembled WGS sequence"/>
</dbReference>
<dbReference type="PANTHER" id="PTHR36681:SF3">
    <property type="entry name" value="NUCLEAR GTPASE, GERMINAL CENTER-ASSOCIATED, TANDEM DUPLICATE 3"/>
    <property type="match status" value="1"/>
</dbReference>
<dbReference type="Gene3D" id="3.40.50.300">
    <property type="entry name" value="P-loop containing nucleotide triphosphate hydrolases"/>
    <property type="match status" value="2"/>
</dbReference>
<accession>A0A1V8SLK6</accession>
<dbReference type="EMBL" id="NAJO01000037">
    <property type="protein sequence ID" value="OQO00045.1"/>
    <property type="molecule type" value="Genomic_DNA"/>
</dbReference>
<reference evidence="6" key="1">
    <citation type="submission" date="2017-03" db="EMBL/GenBank/DDBJ databases">
        <title>Genomes of endolithic fungi from Antarctica.</title>
        <authorList>
            <person name="Coleine C."/>
            <person name="Masonjones S."/>
            <person name="Stajich J.E."/>
        </authorList>
    </citation>
    <scope>NUCLEOTIDE SEQUENCE [LARGE SCALE GENOMIC DNA]</scope>
    <source>
        <strain evidence="6">CCFEE 5527</strain>
    </source>
</reference>
<evidence type="ECO:0000313" key="6">
    <source>
        <dbReference type="Proteomes" id="UP000192596"/>
    </source>
</evidence>
<feature type="domain" description="Dynamin N-terminal" evidence="3">
    <location>
        <begin position="338"/>
        <end position="395"/>
    </location>
</feature>
<evidence type="ECO:0008006" key="7">
    <source>
        <dbReference type="Google" id="ProtNLM"/>
    </source>
</evidence>
<protein>
    <recommendedName>
        <fullName evidence="7">G domain-containing protein</fullName>
    </recommendedName>
</protein>
<proteinExistence type="predicted"/>
<dbReference type="STRING" id="1507870.A0A1V8SLK6"/>
<dbReference type="InParanoid" id="A0A1V8SLK6"/>